<dbReference type="GeneID" id="20189932"/>
<dbReference type="Proteomes" id="UP000018817">
    <property type="component" value="Unassembled WGS sequence"/>
</dbReference>
<accession>W2R7W3</accession>
<reference evidence="4" key="1">
    <citation type="submission" date="2011-12" db="EMBL/GenBank/DDBJ databases">
        <authorList>
            <consortium name="The Broad Institute Genome Sequencing Platform"/>
            <person name="Russ C."/>
            <person name="Tyler B."/>
            <person name="Panabieres F."/>
            <person name="Shan W."/>
            <person name="Tripathy S."/>
            <person name="Grunwald N."/>
            <person name="Machado M."/>
            <person name="Young S.K."/>
            <person name="Zeng Q."/>
            <person name="Gargeya S."/>
            <person name="Fitzgerald M."/>
            <person name="Haas B."/>
            <person name="Abouelleil A."/>
            <person name="Alvarado L."/>
            <person name="Arachchi H.M."/>
            <person name="Berlin A."/>
            <person name="Chapman S.B."/>
            <person name="Gearin G."/>
            <person name="Goldberg J."/>
            <person name="Griggs A."/>
            <person name="Gujja S."/>
            <person name="Hansen M."/>
            <person name="Heiman D."/>
            <person name="Howarth C."/>
            <person name="Larimer J."/>
            <person name="Lui A."/>
            <person name="MacDonald P.J.P."/>
            <person name="McCowen C."/>
            <person name="Montmayeur A."/>
            <person name="Murphy C."/>
            <person name="Neiman D."/>
            <person name="Pearson M."/>
            <person name="Priest M."/>
            <person name="Roberts A."/>
            <person name="Saif S."/>
            <person name="Shea T."/>
            <person name="Sisk P."/>
            <person name="Stolte C."/>
            <person name="Sykes S."/>
            <person name="Wortman J."/>
            <person name="Nusbaum C."/>
            <person name="Birren B."/>
        </authorList>
    </citation>
    <scope>NUCLEOTIDE SEQUENCE [LARGE SCALE GENOMIC DNA]</scope>
    <source>
        <strain evidence="4">INRA-310</strain>
    </source>
</reference>
<dbReference type="VEuPathDB" id="FungiDB:PPTG_21333"/>
<feature type="coiled-coil region" evidence="1">
    <location>
        <begin position="38"/>
        <end position="65"/>
    </location>
</feature>
<feature type="region of interest" description="Disordered" evidence="2">
    <location>
        <begin position="184"/>
        <end position="210"/>
    </location>
</feature>
<proteinExistence type="predicted"/>
<dbReference type="EMBL" id="KI669564">
    <property type="protein sequence ID" value="ETN20620.1"/>
    <property type="molecule type" value="Genomic_DNA"/>
</dbReference>
<evidence type="ECO:0000313" key="3">
    <source>
        <dbReference type="EMBL" id="ETN20620.1"/>
    </source>
</evidence>
<dbReference type="AlphaFoldDB" id="W2R7W3"/>
<evidence type="ECO:0000256" key="1">
    <source>
        <dbReference type="SAM" id="Coils"/>
    </source>
</evidence>
<organism evidence="3 4">
    <name type="scientific">Phytophthora nicotianae (strain INRA-310)</name>
    <name type="common">Phytophthora parasitica</name>
    <dbReference type="NCBI Taxonomy" id="761204"/>
    <lineage>
        <taxon>Eukaryota</taxon>
        <taxon>Sar</taxon>
        <taxon>Stramenopiles</taxon>
        <taxon>Oomycota</taxon>
        <taxon>Peronosporomycetes</taxon>
        <taxon>Peronosporales</taxon>
        <taxon>Peronosporaceae</taxon>
        <taxon>Phytophthora</taxon>
    </lineage>
</organism>
<name>W2R7W3_PHYN3</name>
<sequence length="230" mass="26523">MPANLVTYRGISLSRLGCEHIGLRACMIISSSIMQGRRNEKKKKRIQLQKDILEARKELTQADTDKMVAKLREKNPEEKFQLEPPSRRIIMDWVSQCWADLSKQTIISGFDKVGILKDTRPAVEDTNLEQIENRIVEELENCDPAKDNTAFHEYMDQYQRILSRIFRQRTPTSAEIRNREIQTLARSTVESSKSPQPNKDERGLEAAGVCDDPSQRLIPIHQTRLHVRLG</sequence>
<reference evidence="3 4" key="2">
    <citation type="submission" date="2013-11" db="EMBL/GenBank/DDBJ databases">
        <title>The Genome Sequence of Phytophthora parasitica INRA-310.</title>
        <authorList>
            <consortium name="The Broad Institute Genomics Platform"/>
            <person name="Russ C."/>
            <person name="Tyler B."/>
            <person name="Panabieres F."/>
            <person name="Shan W."/>
            <person name="Tripathy S."/>
            <person name="Grunwald N."/>
            <person name="Machado M."/>
            <person name="Johnson C.S."/>
            <person name="Arredondo F."/>
            <person name="Hong C."/>
            <person name="Coffey M."/>
            <person name="Young S.K."/>
            <person name="Zeng Q."/>
            <person name="Gargeya S."/>
            <person name="Fitzgerald M."/>
            <person name="Abouelleil A."/>
            <person name="Alvarado L."/>
            <person name="Chapman S.B."/>
            <person name="Gainer-Dewar J."/>
            <person name="Goldberg J."/>
            <person name="Griggs A."/>
            <person name="Gujja S."/>
            <person name="Hansen M."/>
            <person name="Howarth C."/>
            <person name="Imamovic A."/>
            <person name="Ireland A."/>
            <person name="Larimer J."/>
            <person name="McCowan C."/>
            <person name="Murphy C."/>
            <person name="Pearson M."/>
            <person name="Poon T.W."/>
            <person name="Priest M."/>
            <person name="Roberts A."/>
            <person name="Saif S."/>
            <person name="Shea T."/>
            <person name="Sykes S."/>
            <person name="Wortman J."/>
            <person name="Nusbaum C."/>
            <person name="Birren B."/>
        </authorList>
    </citation>
    <scope>NUCLEOTIDE SEQUENCE [LARGE SCALE GENOMIC DNA]</scope>
    <source>
        <strain evidence="3 4">INRA-310</strain>
    </source>
</reference>
<protein>
    <recommendedName>
        <fullName evidence="5">DDE-1 domain-containing protein</fullName>
    </recommendedName>
</protein>
<dbReference type="RefSeq" id="XP_008894834.1">
    <property type="nucleotide sequence ID" value="XM_008896586.1"/>
</dbReference>
<evidence type="ECO:0008006" key="5">
    <source>
        <dbReference type="Google" id="ProtNLM"/>
    </source>
</evidence>
<gene>
    <name evidence="3" type="ORF">PPTG_21333</name>
</gene>
<keyword evidence="1" id="KW-0175">Coiled coil</keyword>
<evidence type="ECO:0000256" key="2">
    <source>
        <dbReference type="SAM" id="MobiDB-lite"/>
    </source>
</evidence>
<feature type="compositionally biased region" description="Polar residues" evidence="2">
    <location>
        <begin position="184"/>
        <end position="197"/>
    </location>
</feature>
<evidence type="ECO:0000313" key="4">
    <source>
        <dbReference type="Proteomes" id="UP000018817"/>
    </source>
</evidence>